<dbReference type="Proteomes" id="UP000184088">
    <property type="component" value="Unassembled WGS sequence"/>
</dbReference>
<evidence type="ECO:0000256" key="9">
    <source>
        <dbReference type="ARBA" id="ARBA00047890"/>
    </source>
</evidence>
<accession>A0A1M4ZNZ0</accession>
<comment type="pathway">
    <text evidence="1 10">Purine metabolism; 7-cyano-7-deazaguanine biosynthesis.</text>
</comment>
<dbReference type="PANTHER" id="PTHR42914:SF1">
    <property type="entry name" value="7-CYANO-7-DEAZAGUANINE SYNTHASE"/>
    <property type="match status" value="1"/>
</dbReference>
<keyword evidence="6 10" id="KW-0067">ATP-binding</keyword>
<name>A0A1M4ZNZ0_9THEO</name>
<feature type="binding site" evidence="10">
    <location>
        <begin position="29"/>
        <end position="39"/>
    </location>
    <ligand>
        <name>ATP</name>
        <dbReference type="ChEBI" id="CHEBI:30616"/>
    </ligand>
</feature>
<protein>
    <recommendedName>
        <fullName evidence="8 10">7-cyano-7-deazaguanine synthase</fullName>
        <ecNumber evidence="8 10">6.3.4.20</ecNumber>
    </recommendedName>
    <alternativeName>
        <fullName evidence="10">7-cyano-7-carbaguanine synthase</fullName>
    </alternativeName>
    <alternativeName>
        <fullName evidence="10">PreQ(0) synthase</fullName>
    </alternativeName>
    <alternativeName>
        <fullName evidence="10">Queuosine biosynthesis protein QueC</fullName>
    </alternativeName>
</protein>
<sequence>MSDFSFNCINTYGILGFEVFRVKKAVVLLSGGLDSTTCMSVAYRDGYELYPLSFDYGQRHSRELQSAIKVAEYYGVKSHKIIRMDNVGGSALTDYSIDVPDYKGDSTEIPVTYVPARNIIFLSYAVGYAEVVGAEAIYIGVSSVDYSGYPDCRPEFIEAFQRVIDVGTKAGVEGRPIKIITPLINLSKAETIKLAYQNGAPLHLTTTCYKGGEKACGVCDSCRLRLKGFKEAGLKDPLEYEIEIDE</sequence>
<evidence type="ECO:0000256" key="10">
    <source>
        <dbReference type="HAMAP-Rule" id="MF_01633"/>
    </source>
</evidence>
<evidence type="ECO:0000256" key="6">
    <source>
        <dbReference type="ARBA" id="ARBA00022840"/>
    </source>
</evidence>
<feature type="binding site" evidence="10">
    <location>
        <position position="219"/>
    </location>
    <ligand>
        <name>Zn(2+)</name>
        <dbReference type="ChEBI" id="CHEBI:29105"/>
    </ligand>
</feature>
<keyword evidence="3 10" id="KW-0479">Metal-binding</keyword>
<gene>
    <name evidence="10" type="primary">queC</name>
    <name evidence="11" type="ORF">SAMN02746089_01463</name>
</gene>
<keyword evidence="10" id="KW-0671">Queuosine biosynthesis</keyword>
<dbReference type="GO" id="GO:0008616">
    <property type="term" value="P:tRNA queuosine(34) biosynthetic process"/>
    <property type="evidence" value="ECO:0007669"/>
    <property type="project" value="UniProtKB-UniRule"/>
</dbReference>
<dbReference type="SUPFAM" id="SSF52402">
    <property type="entry name" value="Adenine nucleotide alpha hydrolases-like"/>
    <property type="match status" value="1"/>
</dbReference>
<feature type="binding site" evidence="10">
    <location>
        <position position="216"/>
    </location>
    <ligand>
        <name>Zn(2+)</name>
        <dbReference type="ChEBI" id="CHEBI:29105"/>
    </ligand>
</feature>
<evidence type="ECO:0000256" key="7">
    <source>
        <dbReference type="ARBA" id="ARBA00037993"/>
    </source>
</evidence>
<comment type="function">
    <text evidence="10">Catalyzes the ATP-dependent conversion of 7-carboxy-7-deazaguanine (CDG) to 7-cyano-7-deazaguanine (preQ(0)).</text>
</comment>
<keyword evidence="2 10" id="KW-0436">Ligase</keyword>
<dbReference type="EC" id="6.3.4.20" evidence="8 10"/>
<dbReference type="NCBIfam" id="TIGR00364">
    <property type="entry name" value="7-cyano-7-deazaguanine synthase QueC"/>
    <property type="match status" value="1"/>
</dbReference>
<dbReference type="STRING" id="1121256.SAMN02746089_01463"/>
<dbReference type="Gene3D" id="3.40.50.620">
    <property type="entry name" value="HUPs"/>
    <property type="match status" value="1"/>
</dbReference>
<dbReference type="InterPro" id="IPR014729">
    <property type="entry name" value="Rossmann-like_a/b/a_fold"/>
</dbReference>
<dbReference type="Pfam" id="PF06508">
    <property type="entry name" value="QueC"/>
    <property type="match status" value="1"/>
</dbReference>
<dbReference type="UniPathway" id="UPA00391"/>
<keyword evidence="4 10" id="KW-0547">Nucleotide-binding</keyword>
<dbReference type="InterPro" id="IPR018317">
    <property type="entry name" value="QueC"/>
</dbReference>
<evidence type="ECO:0000256" key="8">
    <source>
        <dbReference type="ARBA" id="ARBA00039149"/>
    </source>
</evidence>
<evidence type="ECO:0000256" key="4">
    <source>
        <dbReference type="ARBA" id="ARBA00022741"/>
    </source>
</evidence>
<dbReference type="AlphaFoldDB" id="A0A1M4ZNZ0"/>
<evidence type="ECO:0000313" key="11">
    <source>
        <dbReference type="EMBL" id="SHF19718.1"/>
    </source>
</evidence>
<comment type="subunit">
    <text evidence="10">Homodimer.</text>
</comment>
<evidence type="ECO:0000313" key="12">
    <source>
        <dbReference type="Proteomes" id="UP000184088"/>
    </source>
</evidence>
<keyword evidence="5 10" id="KW-0862">Zinc</keyword>
<evidence type="ECO:0000256" key="2">
    <source>
        <dbReference type="ARBA" id="ARBA00022598"/>
    </source>
</evidence>
<dbReference type="CDD" id="cd01995">
    <property type="entry name" value="QueC-like"/>
    <property type="match status" value="1"/>
</dbReference>
<proteinExistence type="inferred from homology"/>
<comment type="cofactor">
    <cofactor evidence="10">
        <name>Zn(2+)</name>
        <dbReference type="ChEBI" id="CHEBI:29105"/>
    </cofactor>
    <text evidence="10">Binds 1 zinc ion per subunit.</text>
</comment>
<dbReference type="PANTHER" id="PTHR42914">
    <property type="entry name" value="7-CYANO-7-DEAZAGUANINE SYNTHASE"/>
    <property type="match status" value="1"/>
</dbReference>
<dbReference type="EMBL" id="FQVH01000014">
    <property type="protein sequence ID" value="SHF19718.1"/>
    <property type="molecule type" value="Genomic_DNA"/>
</dbReference>
<dbReference type="GO" id="GO:0016879">
    <property type="term" value="F:ligase activity, forming carbon-nitrogen bonds"/>
    <property type="evidence" value="ECO:0007669"/>
    <property type="project" value="UniProtKB-UniRule"/>
</dbReference>
<dbReference type="HAMAP" id="MF_01633">
    <property type="entry name" value="QueC"/>
    <property type="match status" value="1"/>
</dbReference>
<feature type="binding site" evidence="10">
    <location>
        <position position="208"/>
    </location>
    <ligand>
        <name>Zn(2+)</name>
        <dbReference type="ChEBI" id="CHEBI:29105"/>
    </ligand>
</feature>
<dbReference type="PIRSF" id="PIRSF006293">
    <property type="entry name" value="ExsB"/>
    <property type="match status" value="1"/>
</dbReference>
<dbReference type="GO" id="GO:0005524">
    <property type="term" value="F:ATP binding"/>
    <property type="evidence" value="ECO:0007669"/>
    <property type="project" value="UniProtKB-UniRule"/>
</dbReference>
<comment type="catalytic activity">
    <reaction evidence="9 10">
        <text>7-carboxy-7-carbaguanine + NH4(+) + 2 ATP = 7-cyano-7-carbaguanine + 2 AMP + 2 diphosphate + 2 H(+)</text>
        <dbReference type="Rhea" id="RHEA:27982"/>
        <dbReference type="ChEBI" id="CHEBI:15378"/>
        <dbReference type="ChEBI" id="CHEBI:28938"/>
        <dbReference type="ChEBI" id="CHEBI:30616"/>
        <dbReference type="ChEBI" id="CHEBI:33019"/>
        <dbReference type="ChEBI" id="CHEBI:45075"/>
        <dbReference type="ChEBI" id="CHEBI:61036"/>
        <dbReference type="ChEBI" id="CHEBI:456215"/>
        <dbReference type="EC" id="6.3.4.20"/>
    </reaction>
</comment>
<evidence type="ECO:0000256" key="1">
    <source>
        <dbReference type="ARBA" id="ARBA00005061"/>
    </source>
</evidence>
<keyword evidence="12" id="KW-1185">Reference proteome</keyword>
<evidence type="ECO:0000256" key="3">
    <source>
        <dbReference type="ARBA" id="ARBA00022723"/>
    </source>
</evidence>
<dbReference type="GO" id="GO:0008270">
    <property type="term" value="F:zinc ion binding"/>
    <property type="evidence" value="ECO:0007669"/>
    <property type="project" value="UniProtKB-UniRule"/>
</dbReference>
<feature type="binding site" evidence="10">
    <location>
        <position position="222"/>
    </location>
    <ligand>
        <name>Zn(2+)</name>
        <dbReference type="ChEBI" id="CHEBI:29105"/>
    </ligand>
</feature>
<evidence type="ECO:0000256" key="5">
    <source>
        <dbReference type="ARBA" id="ARBA00022833"/>
    </source>
</evidence>
<organism evidence="11 12">
    <name type="scientific">Caldanaerobius fijiensis DSM 17918</name>
    <dbReference type="NCBI Taxonomy" id="1121256"/>
    <lineage>
        <taxon>Bacteria</taxon>
        <taxon>Bacillati</taxon>
        <taxon>Bacillota</taxon>
        <taxon>Clostridia</taxon>
        <taxon>Thermoanaerobacterales</taxon>
        <taxon>Thermoanaerobacteraceae</taxon>
        <taxon>Caldanaerobius</taxon>
    </lineage>
</organism>
<comment type="similarity">
    <text evidence="7 10">Belongs to the QueC family.</text>
</comment>
<reference evidence="11 12" key="1">
    <citation type="submission" date="2016-11" db="EMBL/GenBank/DDBJ databases">
        <authorList>
            <person name="Jaros S."/>
            <person name="Januszkiewicz K."/>
            <person name="Wedrychowicz H."/>
        </authorList>
    </citation>
    <scope>NUCLEOTIDE SEQUENCE [LARGE SCALE GENOMIC DNA]</scope>
    <source>
        <strain evidence="11 12">DSM 17918</strain>
    </source>
</reference>